<name>A0A6P3Z961_ZIZJJ</name>
<dbReference type="Proteomes" id="UP001652623">
    <property type="component" value="Chromosome 10"/>
</dbReference>
<accession>A0A6P3Z961</accession>
<sequence>MTTTTKKPAEEATEIRGCERLQRALIECHRRMPVGPARESACRHLNRATAQCLVSVACPEECEAVRSLCSSSGTALKRSQCQAAQVSLSVCLSSCQLSNPSL</sequence>
<protein>
    <submittedName>
        <fullName evidence="2">Uncharacterized protein LOC107410731</fullName>
    </submittedName>
</protein>
<dbReference type="FunCoup" id="A0A6P3Z961">
    <property type="interactions" value="563"/>
</dbReference>
<dbReference type="InParanoid" id="A0A6P3Z961"/>
<gene>
    <name evidence="2" type="primary">LOC107410731</name>
</gene>
<dbReference type="AlphaFoldDB" id="A0A6P3Z961"/>
<evidence type="ECO:0000313" key="2">
    <source>
        <dbReference type="RefSeq" id="XP_015873688.3"/>
    </source>
</evidence>
<dbReference type="RefSeq" id="XP_015873688.3">
    <property type="nucleotide sequence ID" value="XM_016018202.4"/>
</dbReference>
<dbReference type="GeneID" id="107410731"/>
<reference evidence="2" key="1">
    <citation type="submission" date="2025-08" db="UniProtKB">
        <authorList>
            <consortium name="RefSeq"/>
        </authorList>
    </citation>
    <scope>IDENTIFICATION</scope>
    <source>
        <tissue evidence="2">Seedling</tissue>
    </source>
</reference>
<dbReference type="KEGG" id="zju:107410731"/>
<evidence type="ECO:0000313" key="1">
    <source>
        <dbReference type="Proteomes" id="UP001652623"/>
    </source>
</evidence>
<proteinExistence type="predicted"/>
<organism evidence="1 2">
    <name type="scientific">Ziziphus jujuba</name>
    <name type="common">Chinese jujube</name>
    <name type="synonym">Ziziphus sativa</name>
    <dbReference type="NCBI Taxonomy" id="326968"/>
    <lineage>
        <taxon>Eukaryota</taxon>
        <taxon>Viridiplantae</taxon>
        <taxon>Streptophyta</taxon>
        <taxon>Embryophyta</taxon>
        <taxon>Tracheophyta</taxon>
        <taxon>Spermatophyta</taxon>
        <taxon>Magnoliopsida</taxon>
        <taxon>eudicotyledons</taxon>
        <taxon>Gunneridae</taxon>
        <taxon>Pentapetalae</taxon>
        <taxon>rosids</taxon>
        <taxon>fabids</taxon>
        <taxon>Rosales</taxon>
        <taxon>Rhamnaceae</taxon>
        <taxon>Paliureae</taxon>
        <taxon>Ziziphus</taxon>
    </lineage>
</organism>
<keyword evidence="1" id="KW-1185">Reference proteome</keyword>